<name>A0A3D1JLJ4_9CHLR</name>
<comment type="caution">
    <text evidence="1">The sequence shown here is derived from an EMBL/GenBank/DDBJ whole genome shotgun (WGS) entry which is preliminary data.</text>
</comment>
<accession>A0A3D1JLJ4</accession>
<organism evidence="1 2">
    <name type="scientific">Anaerolinea thermolimosa</name>
    <dbReference type="NCBI Taxonomy" id="229919"/>
    <lineage>
        <taxon>Bacteria</taxon>
        <taxon>Bacillati</taxon>
        <taxon>Chloroflexota</taxon>
        <taxon>Anaerolineae</taxon>
        <taxon>Anaerolineales</taxon>
        <taxon>Anaerolineaceae</taxon>
        <taxon>Anaerolinea</taxon>
    </lineage>
</organism>
<protein>
    <submittedName>
        <fullName evidence="1">Uncharacterized protein</fullName>
    </submittedName>
</protein>
<dbReference type="AlphaFoldDB" id="A0A3D1JLJ4"/>
<dbReference type="STRING" id="229919.GCA_001050195_00729"/>
<reference evidence="1 2" key="1">
    <citation type="journal article" date="2018" name="Nat. Biotechnol.">
        <title>A standardized bacterial taxonomy based on genome phylogeny substantially revises the tree of life.</title>
        <authorList>
            <person name="Parks D.H."/>
            <person name="Chuvochina M."/>
            <person name="Waite D.W."/>
            <person name="Rinke C."/>
            <person name="Skarshewski A."/>
            <person name="Chaumeil P.A."/>
            <person name="Hugenholtz P."/>
        </authorList>
    </citation>
    <scope>NUCLEOTIDE SEQUENCE [LARGE SCALE GENOMIC DNA]</scope>
    <source>
        <strain evidence="1">UBA8781</strain>
    </source>
</reference>
<sequence>MPKNYDTKVHDYAREKYRLGYSAAETVRQMERDTRLADFDLPTRRTVEHWFAKFSKEETTDEWSPEETPPEDARIILAHWKRSVEWAVQNGFSRPIISKVLAARLVWVHKVAPDIPLALAWILANTYFDTPDKTYWHLLLATKAWQSKEANDEFYHLAKALFGPPIGDLMVESPEDYHRRYPLGATAFYLFSQSREHPSTQS</sequence>
<dbReference type="Proteomes" id="UP000264141">
    <property type="component" value="Unassembled WGS sequence"/>
</dbReference>
<evidence type="ECO:0000313" key="2">
    <source>
        <dbReference type="Proteomes" id="UP000264141"/>
    </source>
</evidence>
<dbReference type="EMBL" id="DPBP01000045">
    <property type="protein sequence ID" value="HCE18526.1"/>
    <property type="molecule type" value="Genomic_DNA"/>
</dbReference>
<evidence type="ECO:0000313" key="1">
    <source>
        <dbReference type="EMBL" id="HCE18526.1"/>
    </source>
</evidence>
<proteinExistence type="predicted"/>
<dbReference type="RefSeq" id="WP_062189912.1">
    <property type="nucleotide sequence ID" value="NZ_DF967965.1"/>
</dbReference>
<gene>
    <name evidence="1" type="ORF">DEQ80_11765</name>
</gene>